<dbReference type="EMBL" id="AWEZ01000016">
    <property type="protein sequence ID" value="ERL10237.1"/>
    <property type="molecule type" value="Genomic_DNA"/>
</dbReference>
<dbReference type="Proteomes" id="UP000016638">
    <property type="component" value="Unassembled WGS sequence"/>
</dbReference>
<gene>
    <name evidence="2" type="ORF">HMPREF1316_2135</name>
</gene>
<dbReference type="Gene3D" id="3.40.630.30">
    <property type="match status" value="1"/>
</dbReference>
<dbReference type="PANTHER" id="PTHR43617">
    <property type="entry name" value="L-AMINO ACID N-ACETYLTRANSFERASE"/>
    <property type="match status" value="1"/>
</dbReference>
<keyword evidence="3" id="KW-1185">Reference proteome</keyword>
<protein>
    <submittedName>
        <fullName evidence="2">FR47-like protein</fullName>
    </submittedName>
</protein>
<evidence type="ECO:0000313" key="3">
    <source>
        <dbReference type="Proteomes" id="UP000016638"/>
    </source>
</evidence>
<evidence type="ECO:0000313" key="2">
    <source>
        <dbReference type="EMBL" id="ERL10237.1"/>
    </source>
</evidence>
<accession>U2V4G0</accession>
<feature type="domain" description="N-acetyltransferase" evidence="1">
    <location>
        <begin position="3"/>
        <end position="161"/>
    </location>
</feature>
<dbReference type="RefSeq" id="WP_021725253.1">
    <property type="nucleotide sequence ID" value="NZ_AWEZ01000016.1"/>
</dbReference>
<dbReference type="PATRIC" id="fig|1125712.3.peg.370"/>
<dbReference type="GO" id="GO:0016747">
    <property type="term" value="F:acyltransferase activity, transferring groups other than amino-acyl groups"/>
    <property type="evidence" value="ECO:0007669"/>
    <property type="project" value="InterPro"/>
</dbReference>
<proteinExistence type="predicted"/>
<comment type="caution">
    <text evidence="2">The sequence shown here is derived from an EMBL/GenBank/DDBJ whole genome shotgun (WGS) entry which is preliminary data.</text>
</comment>
<dbReference type="OrthoDB" id="5173601at2"/>
<dbReference type="InterPro" id="IPR016181">
    <property type="entry name" value="Acyl_CoA_acyltransferase"/>
</dbReference>
<dbReference type="Pfam" id="PF00583">
    <property type="entry name" value="Acetyltransf_1"/>
    <property type="match status" value="1"/>
</dbReference>
<dbReference type="CDD" id="cd04301">
    <property type="entry name" value="NAT_SF"/>
    <property type="match status" value="1"/>
</dbReference>
<evidence type="ECO:0000259" key="1">
    <source>
        <dbReference type="PROSITE" id="PS51186"/>
    </source>
</evidence>
<dbReference type="eggNOG" id="COG0456">
    <property type="taxonomic scope" value="Bacteria"/>
</dbReference>
<sequence length="161" mass="18165">MDYEVRHIREDEWPLLEDFLYEAIFVPVGFEGEIPRSVIYDDPKCRAAFEGFGTLPDDRAVVAEVDGRVVGACWVRTTDEYGHIDDATPSFSVSLYRPYRGQGIGTAMMSTLLTELRDAGYARASLSVQKDNPALRLYERLGFIIAGNGFDDTEWLMVIDL</sequence>
<dbReference type="InterPro" id="IPR050276">
    <property type="entry name" value="MshD_Acetyltransferase"/>
</dbReference>
<dbReference type="InterPro" id="IPR000182">
    <property type="entry name" value="GNAT_dom"/>
</dbReference>
<organism evidence="2 3">
    <name type="scientific">Olsenella profusa F0195</name>
    <dbReference type="NCBI Taxonomy" id="1125712"/>
    <lineage>
        <taxon>Bacteria</taxon>
        <taxon>Bacillati</taxon>
        <taxon>Actinomycetota</taxon>
        <taxon>Coriobacteriia</taxon>
        <taxon>Coriobacteriales</taxon>
        <taxon>Atopobiaceae</taxon>
        <taxon>Olsenella</taxon>
    </lineage>
</organism>
<dbReference type="STRING" id="1125712.HMPREF1316_2135"/>
<dbReference type="SUPFAM" id="SSF55729">
    <property type="entry name" value="Acyl-CoA N-acyltransferases (Nat)"/>
    <property type="match status" value="1"/>
</dbReference>
<reference evidence="2 3" key="1">
    <citation type="submission" date="2013-08" db="EMBL/GenBank/DDBJ databases">
        <authorList>
            <person name="Durkin A.S."/>
            <person name="Haft D.R."/>
            <person name="McCorrison J."/>
            <person name="Torralba M."/>
            <person name="Gillis M."/>
            <person name="Haft D.H."/>
            <person name="Methe B."/>
            <person name="Sutton G."/>
            <person name="Nelson K.E."/>
        </authorList>
    </citation>
    <scope>NUCLEOTIDE SEQUENCE [LARGE SCALE GENOMIC DNA]</scope>
    <source>
        <strain evidence="2 3">F0195</strain>
    </source>
</reference>
<name>U2V4G0_9ACTN</name>
<dbReference type="PROSITE" id="PS51186">
    <property type="entry name" value="GNAT"/>
    <property type="match status" value="1"/>
</dbReference>
<dbReference type="AlphaFoldDB" id="U2V4G0"/>